<keyword evidence="2" id="KW-0012">Acyltransferase</keyword>
<dbReference type="InterPro" id="IPR000182">
    <property type="entry name" value="GNAT_dom"/>
</dbReference>
<dbReference type="OrthoDB" id="9790865at2"/>
<dbReference type="Gene3D" id="3.40.630.30">
    <property type="match status" value="1"/>
</dbReference>
<gene>
    <name evidence="4" type="ORF">DWV29_19465</name>
</gene>
<reference evidence="4 5" key="1">
    <citation type="submission" date="2018-08" db="EMBL/GenBank/DDBJ databases">
        <title>A genome reference for cultivated species of the human gut microbiota.</title>
        <authorList>
            <person name="Zou Y."/>
            <person name="Xue W."/>
            <person name="Luo G."/>
        </authorList>
    </citation>
    <scope>NUCLEOTIDE SEQUENCE [LARGE SCALE GENOMIC DNA]</scope>
    <source>
        <strain evidence="4 5">AF04-15</strain>
    </source>
</reference>
<organism evidence="4 5">
    <name type="scientific">Enterocloster asparagiformis</name>
    <dbReference type="NCBI Taxonomy" id="333367"/>
    <lineage>
        <taxon>Bacteria</taxon>
        <taxon>Bacillati</taxon>
        <taxon>Bacillota</taxon>
        <taxon>Clostridia</taxon>
        <taxon>Lachnospirales</taxon>
        <taxon>Lachnospiraceae</taxon>
        <taxon>Enterocloster</taxon>
    </lineage>
</organism>
<name>A0A413FB66_9FIRM</name>
<keyword evidence="1 4" id="KW-0808">Transferase</keyword>
<dbReference type="GO" id="GO:0031415">
    <property type="term" value="C:NatA complex"/>
    <property type="evidence" value="ECO:0007669"/>
    <property type="project" value="TreeGrafter"/>
</dbReference>
<dbReference type="Pfam" id="PF00583">
    <property type="entry name" value="Acetyltransf_1"/>
    <property type="match status" value="1"/>
</dbReference>
<evidence type="ECO:0000313" key="5">
    <source>
        <dbReference type="Proteomes" id="UP000283880"/>
    </source>
</evidence>
<feature type="domain" description="N-acetyltransferase" evidence="3">
    <location>
        <begin position="3"/>
        <end position="158"/>
    </location>
</feature>
<dbReference type="EMBL" id="QSBM01000016">
    <property type="protein sequence ID" value="RGX26293.1"/>
    <property type="molecule type" value="Genomic_DNA"/>
</dbReference>
<dbReference type="Proteomes" id="UP000283880">
    <property type="component" value="Unassembled WGS sequence"/>
</dbReference>
<dbReference type="GO" id="GO:0007064">
    <property type="term" value="P:mitotic sister chromatid cohesion"/>
    <property type="evidence" value="ECO:0007669"/>
    <property type="project" value="TreeGrafter"/>
</dbReference>
<comment type="caution">
    <text evidence="4">The sequence shown here is derived from an EMBL/GenBank/DDBJ whole genome shotgun (WGS) entry which is preliminary data.</text>
</comment>
<evidence type="ECO:0000259" key="3">
    <source>
        <dbReference type="PROSITE" id="PS51186"/>
    </source>
</evidence>
<dbReference type="PANTHER" id="PTHR42919">
    <property type="entry name" value="N-ALPHA-ACETYLTRANSFERASE"/>
    <property type="match status" value="1"/>
</dbReference>
<dbReference type="RefSeq" id="WP_007716566.1">
    <property type="nucleotide sequence ID" value="NZ_JAWRJJ010000188.1"/>
</dbReference>
<dbReference type="AlphaFoldDB" id="A0A413FB66"/>
<sequence>MNYTIREIKTSESPLLDDFLYEAIYVPKGAVPPPRSILTSPELQVYTRRFGESDDDKCLVAEVGGTIVGAVWTRIMDDYGHIDDHTPSLAISLYKEYRGNGIGTAMMKAMLDLLKKSGYKRVSLSVQKENFAVNLYRKVGFEIAADHGEEYIMACDLKALPESEQPCHCKVLASYST</sequence>
<accession>A0A413FB66</accession>
<evidence type="ECO:0000256" key="1">
    <source>
        <dbReference type="ARBA" id="ARBA00022679"/>
    </source>
</evidence>
<dbReference type="PROSITE" id="PS51186">
    <property type="entry name" value="GNAT"/>
    <property type="match status" value="1"/>
</dbReference>
<dbReference type="PANTHER" id="PTHR42919:SF8">
    <property type="entry name" value="N-ALPHA-ACETYLTRANSFERASE 50"/>
    <property type="match status" value="1"/>
</dbReference>
<proteinExistence type="predicted"/>
<evidence type="ECO:0000256" key="2">
    <source>
        <dbReference type="ARBA" id="ARBA00023315"/>
    </source>
</evidence>
<dbReference type="InterPro" id="IPR051556">
    <property type="entry name" value="N-term/lysine_N-AcTrnsfr"/>
</dbReference>
<evidence type="ECO:0000313" key="4">
    <source>
        <dbReference type="EMBL" id="RGX26293.1"/>
    </source>
</evidence>
<dbReference type="InterPro" id="IPR016181">
    <property type="entry name" value="Acyl_CoA_acyltransferase"/>
</dbReference>
<dbReference type="CDD" id="cd04301">
    <property type="entry name" value="NAT_SF"/>
    <property type="match status" value="1"/>
</dbReference>
<protein>
    <submittedName>
        <fullName evidence="4">GNAT family N-acetyltransferase</fullName>
    </submittedName>
</protein>
<dbReference type="GO" id="GO:0016747">
    <property type="term" value="F:acyltransferase activity, transferring groups other than amino-acyl groups"/>
    <property type="evidence" value="ECO:0007669"/>
    <property type="project" value="InterPro"/>
</dbReference>
<dbReference type="SUPFAM" id="SSF55729">
    <property type="entry name" value="Acyl-CoA N-acyltransferases (Nat)"/>
    <property type="match status" value="1"/>
</dbReference>